<dbReference type="Proteomes" id="UP001562425">
    <property type="component" value="Unassembled WGS sequence"/>
</dbReference>
<dbReference type="EMBL" id="JBEHCU010011933">
    <property type="protein sequence ID" value="KAL1376089.1"/>
    <property type="molecule type" value="Genomic_DNA"/>
</dbReference>
<name>A0ABD1CJF3_CULPP</name>
<dbReference type="InterPro" id="IPR006912">
    <property type="entry name" value="Harbinger_derived_prot"/>
</dbReference>
<sequence length="421" mass="47719">MESIDSDSSGDELAITVEILIQAQANLIAVNEGEEGFKGGSRKGKQPNRERWALEGARRLELDYFVPDCTYDDESFRRRFRMSQKLFIRIADAVAAVNPYFVQRPDATGKVGLTMLQKCTAAIRQLAYGASADSLDEYIRMAESTALKCLIEYCRTVLAVFEGEYLRAPNSQDIARLLESGRKRGFPGMLGSLDCCHWSWKNCPSAWAGQYQGKGKKPTIVLEAVASQDLWIWHAFFGMPGSNNDVNILERSPLFSELYSGRAPEVEFTINNRTYKHGYYLADGIYPKLSTLVQTITAPIGKKRKHFAQMQEAARKDIERAFGVVTSRFAMLKNPARLWNKEDLGTIMRACIVLHNMIIEDERDSHLAEDFIPTNDEDPVNNGSFVQFLENYAQVHDAELHKQLQNDLIEHLWQLKGDEED</sequence>
<accession>A0ABD1CJF3</accession>
<keyword evidence="2" id="KW-1185">Reference proteome</keyword>
<reference evidence="1 2" key="1">
    <citation type="submission" date="2024-05" db="EMBL/GenBank/DDBJ databases">
        <title>Culex pipiens pipiens assembly and annotation.</title>
        <authorList>
            <person name="Alout H."/>
            <person name="Durand T."/>
        </authorList>
    </citation>
    <scope>NUCLEOTIDE SEQUENCE [LARGE SCALE GENOMIC DNA]</scope>
    <source>
        <strain evidence="1">HA-2024</strain>
        <tissue evidence="1">Whole body</tissue>
    </source>
</reference>
<dbReference type="AlphaFoldDB" id="A0ABD1CJF3"/>
<comment type="caution">
    <text evidence="1">The sequence shown here is derived from an EMBL/GenBank/DDBJ whole genome shotgun (WGS) entry which is preliminary data.</text>
</comment>
<dbReference type="PANTHER" id="PTHR47150:SF5">
    <property type="entry name" value="OS07G0546750 PROTEIN"/>
    <property type="match status" value="1"/>
</dbReference>
<proteinExistence type="predicted"/>
<gene>
    <name evidence="1" type="ORF">pipiens_017088</name>
</gene>
<dbReference type="Pfam" id="PF04827">
    <property type="entry name" value="Plant_tran"/>
    <property type="match status" value="1"/>
</dbReference>
<evidence type="ECO:0000313" key="1">
    <source>
        <dbReference type="EMBL" id="KAL1376089.1"/>
    </source>
</evidence>
<dbReference type="PANTHER" id="PTHR47150">
    <property type="entry name" value="OS12G0169200 PROTEIN"/>
    <property type="match status" value="1"/>
</dbReference>
<evidence type="ECO:0008006" key="3">
    <source>
        <dbReference type="Google" id="ProtNLM"/>
    </source>
</evidence>
<protein>
    <recommendedName>
        <fullName evidence="3">Nuclease HARBI1</fullName>
    </recommendedName>
</protein>
<evidence type="ECO:0000313" key="2">
    <source>
        <dbReference type="Proteomes" id="UP001562425"/>
    </source>
</evidence>
<organism evidence="1 2">
    <name type="scientific">Culex pipiens pipiens</name>
    <name type="common">Northern house mosquito</name>
    <dbReference type="NCBI Taxonomy" id="38569"/>
    <lineage>
        <taxon>Eukaryota</taxon>
        <taxon>Metazoa</taxon>
        <taxon>Ecdysozoa</taxon>
        <taxon>Arthropoda</taxon>
        <taxon>Hexapoda</taxon>
        <taxon>Insecta</taxon>
        <taxon>Pterygota</taxon>
        <taxon>Neoptera</taxon>
        <taxon>Endopterygota</taxon>
        <taxon>Diptera</taxon>
        <taxon>Nematocera</taxon>
        <taxon>Culicoidea</taxon>
        <taxon>Culicidae</taxon>
        <taxon>Culicinae</taxon>
        <taxon>Culicini</taxon>
        <taxon>Culex</taxon>
        <taxon>Culex</taxon>
    </lineage>
</organism>